<dbReference type="STRING" id="3914.A0A0L9UD98"/>
<dbReference type="EMBL" id="CM003374">
    <property type="protein sequence ID" value="KOM40686.1"/>
    <property type="molecule type" value="Genomic_DNA"/>
</dbReference>
<dbReference type="AlphaFoldDB" id="A0A0L9UD98"/>
<feature type="transmembrane region" description="Helical" evidence="3">
    <location>
        <begin position="92"/>
        <end position="111"/>
    </location>
</feature>
<keyword evidence="3" id="KW-0472">Membrane</keyword>
<accession>A0A0L9UD98</accession>
<dbReference type="Gene3D" id="1.25.40.10">
    <property type="entry name" value="Tetratricopeptide repeat domain"/>
    <property type="match status" value="1"/>
</dbReference>
<evidence type="ECO:0000256" key="2">
    <source>
        <dbReference type="PROSITE-ProRule" id="PRU00708"/>
    </source>
</evidence>
<dbReference type="NCBIfam" id="TIGR00756">
    <property type="entry name" value="PPR"/>
    <property type="match status" value="1"/>
</dbReference>
<dbReference type="Gramene" id="KOM40686">
    <property type="protein sequence ID" value="KOM40686"/>
    <property type="gene ID" value="LR48_Vigan04g088400"/>
</dbReference>
<organism evidence="4 5">
    <name type="scientific">Phaseolus angularis</name>
    <name type="common">Azuki bean</name>
    <name type="synonym">Vigna angularis</name>
    <dbReference type="NCBI Taxonomy" id="3914"/>
    <lineage>
        <taxon>Eukaryota</taxon>
        <taxon>Viridiplantae</taxon>
        <taxon>Streptophyta</taxon>
        <taxon>Embryophyta</taxon>
        <taxon>Tracheophyta</taxon>
        <taxon>Spermatophyta</taxon>
        <taxon>Magnoliopsida</taxon>
        <taxon>eudicotyledons</taxon>
        <taxon>Gunneridae</taxon>
        <taxon>Pentapetalae</taxon>
        <taxon>rosids</taxon>
        <taxon>fabids</taxon>
        <taxon>Fabales</taxon>
        <taxon>Fabaceae</taxon>
        <taxon>Papilionoideae</taxon>
        <taxon>50 kb inversion clade</taxon>
        <taxon>NPAAA clade</taxon>
        <taxon>indigoferoid/millettioid clade</taxon>
        <taxon>Phaseoleae</taxon>
        <taxon>Vigna</taxon>
    </lineage>
</organism>
<reference evidence="5" key="1">
    <citation type="journal article" date="2015" name="Proc. Natl. Acad. Sci. U.S.A.">
        <title>Genome sequencing of adzuki bean (Vigna angularis) provides insight into high starch and low fat accumulation and domestication.</title>
        <authorList>
            <person name="Yang K."/>
            <person name="Tian Z."/>
            <person name="Chen C."/>
            <person name="Luo L."/>
            <person name="Zhao B."/>
            <person name="Wang Z."/>
            <person name="Yu L."/>
            <person name="Li Y."/>
            <person name="Sun Y."/>
            <person name="Li W."/>
            <person name="Chen Y."/>
            <person name="Li Y."/>
            <person name="Zhang Y."/>
            <person name="Ai D."/>
            <person name="Zhao J."/>
            <person name="Shang C."/>
            <person name="Ma Y."/>
            <person name="Wu B."/>
            <person name="Wang M."/>
            <person name="Gao L."/>
            <person name="Sun D."/>
            <person name="Zhang P."/>
            <person name="Guo F."/>
            <person name="Wang W."/>
            <person name="Li Y."/>
            <person name="Wang J."/>
            <person name="Varshney R.K."/>
            <person name="Wang J."/>
            <person name="Ling H.Q."/>
            <person name="Wan P."/>
        </authorList>
    </citation>
    <scope>NUCLEOTIDE SEQUENCE</scope>
    <source>
        <strain evidence="5">cv. Jingnong 6</strain>
    </source>
</reference>
<dbReference type="PROSITE" id="PS51375">
    <property type="entry name" value="PPR"/>
    <property type="match status" value="1"/>
</dbReference>
<dbReference type="InterPro" id="IPR011990">
    <property type="entry name" value="TPR-like_helical_dom_sf"/>
</dbReference>
<evidence type="ECO:0000313" key="5">
    <source>
        <dbReference type="Proteomes" id="UP000053144"/>
    </source>
</evidence>
<proteinExistence type="predicted"/>
<dbReference type="Pfam" id="PF13812">
    <property type="entry name" value="PPR_3"/>
    <property type="match status" value="1"/>
</dbReference>
<evidence type="ECO:0000313" key="4">
    <source>
        <dbReference type="EMBL" id="KOM40686.1"/>
    </source>
</evidence>
<keyword evidence="3" id="KW-1133">Transmembrane helix</keyword>
<feature type="repeat" description="PPR" evidence="2">
    <location>
        <begin position="33"/>
        <end position="67"/>
    </location>
</feature>
<sequence>MVAEGVVPDVSTFNILIQVLMLEDMPNHGLRPDEKTFTTFMQGFIEEGDVDGALRIKELMVELKKKMLHIKFFLSPPKYALMTLVSFNDWCLALYVVAVVMFLLGVIYFQVSKLVVNNKEFQYQSHELKVA</sequence>
<dbReference type="Proteomes" id="UP000053144">
    <property type="component" value="Chromosome 4"/>
</dbReference>
<evidence type="ECO:0008006" key="6">
    <source>
        <dbReference type="Google" id="ProtNLM"/>
    </source>
</evidence>
<name>A0A0L9UD98_PHAAN</name>
<evidence type="ECO:0000256" key="1">
    <source>
        <dbReference type="ARBA" id="ARBA00022737"/>
    </source>
</evidence>
<gene>
    <name evidence="4" type="ORF">LR48_Vigan04g088400</name>
</gene>
<protein>
    <recommendedName>
        <fullName evidence="6">Pentatricopeptide repeat-containing protein</fullName>
    </recommendedName>
</protein>
<dbReference type="InterPro" id="IPR002885">
    <property type="entry name" value="PPR_rpt"/>
</dbReference>
<keyword evidence="1" id="KW-0677">Repeat</keyword>
<keyword evidence="3" id="KW-0812">Transmembrane</keyword>
<evidence type="ECO:0000256" key="3">
    <source>
        <dbReference type="SAM" id="Phobius"/>
    </source>
</evidence>